<dbReference type="HOGENOM" id="CLU_033082_3_2_1"/>
<evidence type="ECO:0000259" key="1">
    <source>
        <dbReference type="PROSITE" id="PS50097"/>
    </source>
</evidence>
<evidence type="ECO:0000313" key="2">
    <source>
        <dbReference type="EMBL" id="KDR79549.1"/>
    </source>
</evidence>
<dbReference type="EMBL" id="KL142373">
    <property type="protein sequence ID" value="KDR79549.1"/>
    <property type="molecule type" value="Genomic_DNA"/>
</dbReference>
<dbReference type="InterPro" id="IPR000210">
    <property type="entry name" value="BTB/POZ_dom"/>
</dbReference>
<sequence length="321" mass="36848">MSTPTQFLPLTKRKRSDESTLELSKSPNFWFKDGNIVIQAQNTQYRVHQSILARHSKVFCDMFDLSQPVGESLVEGCAIIHVSDAPKDWQNLFGILYDNDITYNSTEVFSLPVLSAMLRLGRKYDFDKLYATALQRIKIEVPESLKQWDTKYPPKKTSPLDGQEIEVLNVLLEMGIRSLLPVVYFICVKNLTLEDIFRGTTQEDGNDVRLSPDSVQTLILGREKIRHIIATEKFGWFRNYQPGHNPGCSNQIKCDRGTLRLLKALSEFSPGLGLQSPRHIRNDIFCANCYKEIQATDEAARQKMWEDLPIYFGLPVWKDLQ</sequence>
<dbReference type="AlphaFoldDB" id="A0A067TI22"/>
<dbReference type="SUPFAM" id="SSF54695">
    <property type="entry name" value="POZ domain"/>
    <property type="match status" value="1"/>
</dbReference>
<protein>
    <recommendedName>
        <fullName evidence="1">BTB domain-containing protein</fullName>
    </recommendedName>
</protein>
<proteinExistence type="predicted"/>
<organism evidence="2 3">
    <name type="scientific">Galerina marginata (strain CBS 339.88)</name>
    <dbReference type="NCBI Taxonomy" id="685588"/>
    <lineage>
        <taxon>Eukaryota</taxon>
        <taxon>Fungi</taxon>
        <taxon>Dikarya</taxon>
        <taxon>Basidiomycota</taxon>
        <taxon>Agaricomycotina</taxon>
        <taxon>Agaricomycetes</taxon>
        <taxon>Agaricomycetidae</taxon>
        <taxon>Agaricales</taxon>
        <taxon>Agaricineae</taxon>
        <taxon>Strophariaceae</taxon>
        <taxon>Galerina</taxon>
    </lineage>
</organism>
<name>A0A067TI22_GALM3</name>
<evidence type="ECO:0000313" key="3">
    <source>
        <dbReference type="Proteomes" id="UP000027222"/>
    </source>
</evidence>
<dbReference type="Proteomes" id="UP000027222">
    <property type="component" value="Unassembled WGS sequence"/>
</dbReference>
<dbReference type="OrthoDB" id="3217871at2759"/>
<dbReference type="Gene3D" id="3.30.710.10">
    <property type="entry name" value="Potassium Channel Kv1.1, Chain A"/>
    <property type="match status" value="1"/>
</dbReference>
<dbReference type="Pfam" id="PF00651">
    <property type="entry name" value="BTB"/>
    <property type="match status" value="1"/>
</dbReference>
<dbReference type="InterPro" id="IPR011333">
    <property type="entry name" value="SKP1/BTB/POZ_sf"/>
</dbReference>
<keyword evidence="3" id="KW-1185">Reference proteome</keyword>
<reference evidence="3" key="1">
    <citation type="journal article" date="2014" name="Proc. Natl. Acad. Sci. U.S.A.">
        <title>Extensive sampling of basidiomycete genomes demonstrates inadequacy of the white-rot/brown-rot paradigm for wood decay fungi.</title>
        <authorList>
            <person name="Riley R."/>
            <person name="Salamov A.A."/>
            <person name="Brown D.W."/>
            <person name="Nagy L.G."/>
            <person name="Floudas D."/>
            <person name="Held B.W."/>
            <person name="Levasseur A."/>
            <person name="Lombard V."/>
            <person name="Morin E."/>
            <person name="Otillar R."/>
            <person name="Lindquist E.A."/>
            <person name="Sun H."/>
            <person name="LaButti K.M."/>
            <person name="Schmutz J."/>
            <person name="Jabbour D."/>
            <person name="Luo H."/>
            <person name="Baker S.E."/>
            <person name="Pisabarro A.G."/>
            <person name="Walton J.D."/>
            <person name="Blanchette R.A."/>
            <person name="Henrissat B."/>
            <person name="Martin F."/>
            <person name="Cullen D."/>
            <person name="Hibbett D.S."/>
            <person name="Grigoriev I.V."/>
        </authorList>
    </citation>
    <scope>NUCLEOTIDE SEQUENCE [LARGE SCALE GENOMIC DNA]</scope>
    <source>
        <strain evidence="3">CBS 339.88</strain>
    </source>
</reference>
<dbReference type="CDD" id="cd18186">
    <property type="entry name" value="BTB_POZ_ZBTB_KLHL-like"/>
    <property type="match status" value="1"/>
</dbReference>
<accession>A0A067TI22</accession>
<dbReference type="PROSITE" id="PS50097">
    <property type="entry name" value="BTB"/>
    <property type="match status" value="1"/>
</dbReference>
<gene>
    <name evidence="2" type="ORF">GALMADRAFT_243642</name>
</gene>
<feature type="domain" description="BTB" evidence="1">
    <location>
        <begin position="34"/>
        <end position="105"/>
    </location>
</feature>